<dbReference type="Pfam" id="PF23395">
    <property type="entry name" value="SAM_6"/>
    <property type="match status" value="1"/>
</dbReference>
<dbReference type="InterPro" id="IPR055528">
    <property type="entry name" value="DUF7102"/>
</dbReference>
<feature type="region of interest" description="Disordered" evidence="1">
    <location>
        <begin position="570"/>
        <end position="606"/>
    </location>
</feature>
<evidence type="ECO:0000259" key="2">
    <source>
        <dbReference type="Pfam" id="PF23394"/>
    </source>
</evidence>
<feature type="region of interest" description="Disordered" evidence="1">
    <location>
        <begin position="650"/>
        <end position="701"/>
    </location>
</feature>
<proteinExistence type="predicted"/>
<evidence type="ECO:0000259" key="3">
    <source>
        <dbReference type="Pfam" id="PF23395"/>
    </source>
</evidence>
<dbReference type="RefSeq" id="XP_007776289.1">
    <property type="nucleotide sequence ID" value="XM_007778099.1"/>
</dbReference>
<evidence type="ECO:0000313" key="4">
    <source>
        <dbReference type="EMBL" id="EON60972.1"/>
    </source>
</evidence>
<feature type="compositionally biased region" description="Basic and acidic residues" evidence="1">
    <location>
        <begin position="573"/>
        <end position="584"/>
    </location>
</feature>
<dbReference type="eggNOG" id="ENOG502RXCE">
    <property type="taxonomic scope" value="Eukaryota"/>
</dbReference>
<dbReference type="GeneID" id="19897493"/>
<feature type="region of interest" description="Disordered" evidence="1">
    <location>
        <begin position="912"/>
        <end position="932"/>
    </location>
</feature>
<dbReference type="EMBL" id="JH767554">
    <property type="protein sequence ID" value="EON60972.1"/>
    <property type="molecule type" value="Genomic_DNA"/>
</dbReference>
<dbReference type="InterPro" id="IPR057559">
    <property type="entry name" value="SAM_6"/>
</dbReference>
<gene>
    <name evidence="4" type="ORF">W97_00182</name>
</gene>
<sequence>MRDNDVELILIDVIEDDTIQEERPSQEETASTEEDIPPLEYARYYGLTNDYQAEQPLDPACPPSPTIFIFGDVDCEDAWTSELLQEFSTRECLTIDKDTAALLRDVLTAPQMTEDVGAEAKRSRISDLRQELPILRSDTEWDLRHFGTIDSADLSRIKLPWEEIDDEEDEGLSWPKKHLNLPAQFDARANAERLEVPADTLPFLQAALSDPYAPADESDLIAEEIRYQRNLALEPITPPLLPLTPPHTPFVPSSPTGRLELFSDRTDPTVAELQTLEDAMKKQDAILPHHGMKEGAEDPMLIESDEIGHVYSPLRLIAEPPSSSPLKRKFADLRVEGPLTPPTTLPSPAKKAKSVSFSEMLHECIPDLPTTYAAEANEPDSPGSFEAFFNEVIEPIAGKANRKLEQEQLQEVDTTKRVDIPVMDFSLPKAPWLEYARQLHGKHRDSESELDAQKKLLARVKREDLQLMQPWHGIPKIERALPWSPFPAQLGKVALDEKMDDDGALSRLLSGVNLDGEMVESDMLIWKPEGLMILKDADDSDYELEPAVSEEAGDTQALIKKRRFEMDEAAEVLDPRTDSRDKPPASESLTQRATDAPTPGLRSGKATVDKTLAPAGASQKPDNGLLFGGFSASTALSNFIEIHSAVAKKPKVTHDIPSRPKSGPKHEIQPRKAASAASVIIPRPDPLQRPGTPVPPLPSPATPTNLLPCHFVISTTLIKQRYLLRHIQELYPTAILIERDFGTQSVGNAPLAEADLLCSPATAILVTTLQKAKQRALPGQSVQGTGGLRARIAHVSERYERVLVLISEDAGKPETTADKRAGAKELRALDERDCEALASLTAFAAALSGDVSVLYVAGGEEELARWTTGVMARFGVPGLKLLQEETLWELFLRRAGLNAFAAQVILAELKKPASTPPPEAQSSSAEPAPSNSDADFGVAAFVKMATDERMRRFEPLLGGRRMLRRVSGAL</sequence>
<dbReference type="AlphaFoldDB" id="R7YGE4"/>
<organism evidence="4 5">
    <name type="scientific">Coniosporium apollinis (strain CBS 100218)</name>
    <name type="common">Rock-inhabiting black yeast</name>
    <dbReference type="NCBI Taxonomy" id="1168221"/>
    <lineage>
        <taxon>Eukaryota</taxon>
        <taxon>Fungi</taxon>
        <taxon>Dikarya</taxon>
        <taxon>Ascomycota</taxon>
        <taxon>Pezizomycotina</taxon>
        <taxon>Dothideomycetes</taxon>
        <taxon>Dothideomycetes incertae sedis</taxon>
        <taxon>Coniosporium</taxon>
    </lineage>
</organism>
<dbReference type="HOGENOM" id="CLU_005396_1_0_1"/>
<feature type="domain" description="DUF7102" evidence="2">
    <location>
        <begin position="710"/>
        <end position="876"/>
    </location>
</feature>
<feature type="compositionally biased region" description="Basic and acidic residues" evidence="1">
    <location>
        <begin position="652"/>
        <end position="670"/>
    </location>
</feature>
<protein>
    <submittedName>
        <fullName evidence="4">Uncharacterized protein</fullName>
    </submittedName>
</protein>
<evidence type="ECO:0000256" key="1">
    <source>
        <dbReference type="SAM" id="MobiDB-lite"/>
    </source>
</evidence>
<accession>R7YGE4</accession>
<dbReference type="Proteomes" id="UP000016924">
    <property type="component" value="Unassembled WGS sequence"/>
</dbReference>
<feature type="domain" description="SAM-like" evidence="3">
    <location>
        <begin position="882"/>
        <end position="969"/>
    </location>
</feature>
<dbReference type="Pfam" id="PF23394">
    <property type="entry name" value="DUF7102"/>
    <property type="match status" value="1"/>
</dbReference>
<dbReference type="OMA" id="RAGMNAY"/>
<feature type="compositionally biased region" description="Pro residues" evidence="1">
    <location>
        <begin position="683"/>
        <end position="701"/>
    </location>
</feature>
<evidence type="ECO:0000313" key="5">
    <source>
        <dbReference type="Proteomes" id="UP000016924"/>
    </source>
</evidence>
<keyword evidence="5" id="KW-1185">Reference proteome</keyword>
<reference evidence="5" key="1">
    <citation type="submission" date="2012-06" db="EMBL/GenBank/DDBJ databases">
        <title>The genome sequence of Coniosporium apollinis CBS 100218.</title>
        <authorList>
            <consortium name="The Broad Institute Genome Sequencing Platform"/>
            <person name="Cuomo C."/>
            <person name="Gorbushina A."/>
            <person name="Noack S."/>
            <person name="Walker B."/>
            <person name="Young S.K."/>
            <person name="Zeng Q."/>
            <person name="Gargeya S."/>
            <person name="Fitzgerald M."/>
            <person name="Haas B."/>
            <person name="Abouelleil A."/>
            <person name="Alvarado L."/>
            <person name="Arachchi H.M."/>
            <person name="Berlin A.M."/>
            <person name="Chapman S.B."/>
            <person name="Goldberg J."/>
            <person name="Griggs A."/>
            <person name="Gujja S."/>
            <person name="Hansen M."/>
            <person name="Howarth C."/>
            <person name="Imamovic A."/>
            <person name="Larimer J."/>
            <person name="McCowan C."/>
            <person name="Montmayeur A."/>
            <person name="Murphy C."/>
            <person name="Neiman D."/>
            <person name="Pearson M."/>
            <person name="Priest M."/>
            <person name="Roberts A."/>
            <person name="Saif S."/>
            <person name="Shea T."/>
            <person name="Sisk P."/>
            <person name="Sykes S."/>
            <person name="Wortman J."/>
            <person name="Nusbaum C."/>
            <person name="Birren B."/>
        </authorList>
    </citation>
    <scope>NUCLEOTIDE SEQUENCE [LARGE SCALE GENOMIC DNA]</scope>
    <source>
        <strain evidence="5">CBS 100218</strain>
    </source>
</reference>
<feature type="compositionally biased region" description="Low complexity" evidence="1">
    <location>
        <begin position="920"/>
        <end position="932"/>
    </location>
</feature>
<dbReference type="OrthoDB" id="3647246at2759"/>
<name>R7YGE4_CONA1</name>